<sequence length="208" mass="24270">MGLEHRMATMEAHIQTVQNRDQDLMYLRSKLTALEDRSCRDNVHFFGFPEHAEVPGTQSFFRSVLPKLTDLTFVPPLEFQQVHELGPRPQDGTSRPRPIIACLLRYGQTCQLLPAAWVHGPFRAEGYKIRITADYSKETNEHRKAFKALRPRLHQLEVKYGLFEPARLWVTKNGVSKEYQEYQKTSRNLRICDFSSIVYSPKPWTHQL</sequence>
<proteinExistence type="predicted"/>
<comment type="caution">
    <text evidence="1">The sequence shown here is derived from an EMBL/GenBank/DDBJ whole genome shotgun (WGS) entry which is preliminary data.</text>
</comment>
<dbReference type="AlphaFoldDB" id="A0AAV7T529"/>
<keyword evidence="2" id="KW-1185">Reference proteome</keyword>
<protein>
    <submittedName>
        <fullName evidence="1">Uncharacterized protein</fullName>
    </submittedName>
</protein>
<dbReference type="EMBL" id="JANPWB010000007">
    <property type="protein sequence ID" value="KAJ1171507.1"/>
    <property type="molecule type" value="Genomic_DNA"/>
</dbReference>
<accession>A0AAV7T529</accession>
<evidence type="ECO:0000313" key="1">
    <source>
        <dbReference type="EMBL" id="KAJ1171507.1"/>
    </source>
</evidence>
<gene>
    <name evidence="1" type="ORF">NDU88_003368</name>
</gene>
<organism evidence="1 2">
    <name type="scientific">Pleurodeles waltl</name>
    <name type="common">Iberian ribbed newt</name>
    <dbReference type="NCBI Taxonomy" id="8319"/>
    <lineage>
        <taxon>Eukaryota</taxon>
        <taxon>Metazoa</taxon>
        <taxon>Chordata</taxon>
        <taxon>Craniata</taxon>
        <taxon>Vertebrata</taxon>
        <taxon>Euteleostomi</taxon>
        <taxon>Amphibia</taxon>
        <taxon>Batrachia</taxon>
        <taxon>Caudata</taxon>
        <taxon>Salamandroidea</taxon>
        <taxon>Salamandridae</taxon>
        <taxon>Pleurodelinae</taxon>
        <taxon>Pleurodeles</taxon>
    </lineage>
</organism>
<name>A0AAV7T529_PLEWA</name>
<evidence type="ECO:0000313" key="2">
    <source>
        <dbReference type="Proteomes" id="UP001066276"/>
    </source>
</evidence>
<dbReference type="Proteomes" id="UP001066276">
    <property type="component" value="Chromosome 4_1"/>
</dbReference>
<dbReference type="Gene3D" id="3.30.70.1820">
    <property type="entry name" value="L1 transposable element, RRM domain"/>
    <property type="match status" value="1"/>
</dbReference>
<dbReference type="InterPro" id="IPR004244">
    <property type="entry name" value="Transposase_22"/>
</dbReference>
<dbReference type="PANTHER" id="PTHR11505">
    <property type="entry name" value="L1 TRANSPOSABLE ELEMENT-RELATED"/>
    <property type="match status" value="1"/>
</dbReference>
<reference evidence="1" key="1">
    <citation type="journal article" date="2022" name="bioRxiv">
        <title>Sequencing and chromosome-scale assembly of the giantPleurodeles waltlgenome.</title>
        <authorList>
            <person name="Brown T."/>
            <person name="Elewa A."/>
            <person name="Iarovenko S."/>
            <person name="Subramanian E."/>
            <person name="Araus A.J."/>
            <person name="Petzold A."/>
            <person name="Susuki M."/>
            <person name="Suzuki K.-i.T."/>
            <person name="Hayashi T."/>
            <person name="Toyoda A."/>
            <person name="Oliveira C."/>
            <person name="Osipova E."/>
            <person name="Leigh N.D."/>
            <person name="Simon A."/>
            <person name="Yun M.H."/>
        </authorList>
    </citation>
    <scope>NUCLEOTIDE SEQUENCE</scope>
    <source>
        <strain evidence="1">20211129_DDA</strain>
        <tissue evidence="1">Liver</tissue>
    </source>
</reference>